<dbReference type="STRING" id="1408657.A0A0W4ZRW9"/>
<dbReference type="VEuPathDB" id="FungiDB:T551_01196"/>
<evidence type="ECO:0000259" key="4">
    <source>
        <dbReference type="PROSITE" id="PS01031"/>
    </source>
</evidence>
<gene>
    <name evidence="5" type="ORF">T551_01196</name>
</gene>
<comment type="similarity">
    <text evidence="2 3">Belongs to the small heat shock protein (HSP20) family.</text>
</comment>
<keyword evidence="1" id="KW-0346">Stress response</keyword>
<dbReference type="InterPro" id="IPR031107">
    <property type="entry name" value="Small_HSP"/>
</dbReference>
<reference evidence="6" key="1">
    <citation type="journal article" date="2016" name="Nat. Commun.">
        <title>Genome analysis of three Pneumocystis species reveals adaptation mechanisms to life exclusively in mammalian hosts.</title>
        <authorList>
            <person name="Ma L."/>
            <person name="Chen Z."/>
            <person name="Huang D.W."/>
            <person name="Kutty G."/>
            <person name="Ishihara M."/>
            <person name="Wang H."/>
            <person name="Abouelleil A."/>
            <person name="Bishop L."/>
            <person name="Davey E."/>
            <person name="Deng R."/>
            <person name="Deng X."/>
            <person name="Fan L."/>
            <person name="Fantoni G."/>
            <person name="Fitzgerald M."/>
            <person name="Gogineni E."/>
            <person name="Goldberg J.M."/>
            <person name="Handley G."/>
            <person name="Hu X."/>
            <person name="Huber C."/>
            <person name="Jiao X."/>
            <person name="Jones K."/>
            <person name="Levin J.Z."/>
            <person name="Liu Y."/>
            <person name="Macdonald P."/>
            <person name="Melnikov A."/>
            <person name="Raley C."/>
            <person name="Sassi M."/>
            <person name="Sherman B.T."/>
            <person name="Song X."/>
            <person name="Sykes S."/>
            <person name="Tran B."/>
            <person name="Walsh L."/>
            <person name="Xia Y."/>
            <person name="Yang J."/>
            <person name="Young S."/>
            <person name="Zeng Q."/>
            <person name="Zheng X."/>
            <person name="Stephens R."/>
            <person name="Nusbaum C."/>
            <person name="Birren B.W."/>
            <person name="Azadi P."/>
            <person name="Lempicki R.A."/>
            <person name="Cuomo C.A."/>
            <person name="Kovacs J.A."/>
        </authorList>
    </citation>
    <scope>NUCLEOTIDE SEQUENCE [LARGE SCALE GENOMIC DNA]</scope>
    <source>
        <strain evidence="6">RU7</strain>
    </source>
</reference>
<proteinExistence type="inferred from homology"/>
<dbReference type="AlphaFoldDB" id="A0A0W4ZRW9"/>
<feature type="domain" description="SHSP" evidence="4">
    <location>
        <begin position="37"/>
        <end position="184"/>
    </location>
</feature>
<evidence type="ECO:0000256" key="1">
    <source>
        <dbReference type="ARBA" id="ARBA00023016"/>
    </source>
</evidence>
<name>A0A0W4ZRW9_PNEJ7</name>
<sequence>MVSISQLAKQSLFPIDLGHLVQALDQPMYCSQLKGNLNNRCLMPKIDMSESSQYYIIEVELPGLKKENLLLEFIDETTILIEGCIKRQISDKFAQYIPAVEGALDKNVSEDDPTYVKIHVKNNLKELPQATYWYKERVLGQFSRTISFPTSVDRDNVKASLENGLLYIMVPKSAASAPKKIVVD</sequence>
<dbReference type="GeneID" id="28939714"/>
<dbReference type="RefSeq" id="XP_018230113.1">
    <property type="nucleotide sequence ID" value="XM_018373459.1"/>
</dbReference>
<evidence type="ECO:0000256" key="2">
    <source>
        <dbReference type="PROSITE-ProRule" id="PRU00285"/>
    </source>
</evidence>
<dbReference type="OrthoDB" id="1431247at2759"/>
<comment type="caution">
    <text evidence="5">The sequence shown here is derived from an EMBL/GenBank/DDBJ whole genome shotgun (WGS) entry which is preliminary data.</text>
</comment>
<dbReference type="InterPro" id="IPR008978">
    <property type="entry name" value="HSP20-like_chaperone"/>
</dbReference>
<dbReference type="Gene3D" id="2.60.40.790">
    <property type="match status" value="1"/>
</dbReference>
<dbReference type="PROSITE" id="PS01031">
    <property type="entry name" value="SHSP"/>
    <property type="match status" value="1"/>
</dbReference>
<dbReference type="SUPFAM" id="SSF49764">
    <property type="entry name" value="HSP20-like chaperones"/>
    <property type="match status" value="1"/>
</dbReference>
<dbReference type="CDD" id="cd06464">
    <property type="entry name" value="ACD_sHsps-like"/>
    <property type="match status" value="1"/>
</dbReference>
<evidence type="ECO:0000256" key="3">
    <source>
        <dbReference type="RuleBase" id="RU003616"/>
    </source>
</evidence>
<protein>
    <recommendedName>
        <fullName evidence="4">SHSP domain-containing protein</fullName>
    </recommendedName>
</protein>
<dbReference type="EMBL" id="LFWA01000005">
    <property type="protein sequence ID" value="KTW31123.1"/>
    <property type="molecule type" value="Genomic_DNA"/>
</dbReference>
<evidence type="ECO:0000313" key="6">
    <source>
        <dbReference type="Proteomes" id="UP000053447"/>
    </source>
</evidence>
<accession>A0A0W4ZRW9</accession>
<keyword evidence="6" id="KW-1185">Reference proteome</keyword>
<dbReference type="Pfam" id="PF00011">
    <property type="entry name" value="HSP20"/>
    <property type="match status" value="1"/>
</dbReference>
<organism evidence="5 6">
    <name type="scientific">Pneumocystis jirovecii (strain RU7)</name>
    <name type="common">Human pneumocystis pneumonia agent</name>
    <dbReference type="NCBI Taxonomy" id="1408657"/>
    <lineage>
        <taxon>Eukaryota</taxon>
        <taxon>Fungi</taxon>
        <taxon>Dikarya</taxon>
        <taxon>Ascomycota</taxon>
        <taxon>Taphrinomycotina</taxon>
        <taxon>Pneumocystomycetes</taxon>
        <taxon>Pneumocystaceae</taxon>
        <taxon>Pneumocystis</taxon>
    </lineage>
</organism>
<dbReference type="PANTHER" id="PTHR11527">
    <property type="entry name" value="HEAT-SHOCK PROTEIN 20 FAMILY MEMBER"/>
    <property type="match status" value="1"/>
</dbReference>
<dbReference type="InterPro" id="IPR002068">
    <property type="entry name" value="A-crystallin/Hsp20_dom"/>
</dbReference>
<dbReference type="Proteomes" id="UP000053447">
    <property type="component" value="Unassembled WGS sequence"/>
</dbReference>
<evidence type="ECO:0000313" key="5">
    <source>
        <dbReference type="EMBL" id="KTW31123.1"/>
    </source>
</evidence>